<dbReference type="PROSITE" id="PS50127">
    <property type="entry name" value="UBC_2"/>
    <property type="match status" value="1"/>
</dbReference>
<dbReference type="Gene3D" id="3.10.110.10">
    <property type="entry name" value="Ubiquitin Conjugating Enzyme"/>
    <property type="match status" value="1"/>
</dbReference>
<gene>
    <name evidence="4" type="ORF">INT44_001319</name>
</gene>
<dbReference type="EMBL" id="JAEPRA010000002">
    <property type="protein sequence ID" value="KAG2188564.1"/>
    <property type="molecule type" value="Genomic_DNA"/>
</dbReference>
<sequence length="338" mass="39151">MSTGPSSSRTNLQRSNSSVSNFLSKTRQLSGSLRGSRSNKSTVTDAMEHDAQEEKLKPKNNSEYFKRYELMIEFSNLRNPNHCPLGVYVMPSSDNLNGKSCFYGWFIRYTVISLIHVVYSRKSMRMDTVWFGVLFVHKGFYRSGVFKFRINIPESYPNAPPTVTFLTDMFHPLVDTQGRLSIAQQFPVWRPHQDYIFHILHYIKNAYKRVVLDGLVEKYCPNKEAYRLYVSACTLFLLCPRILLLPISVNRYRNDPQIFSKLAQQCAQLSITESYLFDHFPDNNMIKFSPLSESKFDELKAQILNSTAHPPLSENNRDPLPMDTDLEDRIMNLKKGLQ</sequence>
<feature type="compositionally biased region" description="Polar residues" evidence="2">
    <location>
        <begin position="1"/>
        <end position="28"/>
    </location>
</feature>
<evidence type="ECO:0000256" key="2">
    <source>
        <dbReference type="SAM" id="MobiDB-lite"/>
    </source>
</evidence>
<dbReference type="SUPFAM" id="SSF54495">
    <property type="entry name" value="UBC-like"/>
    <property type="match status" value="1"/>
</dbReference>
<evidence type="ECO:0000259" key="3">
    <source>
        <dbReference type="PROSITE" id="PS50127"/>
    </source>
</evidence>
<protein>
    <recommendedName>
        <fullName evidence="3">UBC core domain-containing protein</fullName>
    </recommendedName>
</protein>
<keyword evidence="5" id="KW-1185">Reference proteome</keyword>
<dbReference type="InterPro" id="IPR000608">
    <property type="entry name" value="UBC"/>
</dbReference>
<comment type="caution">
    <text evidence="4">The sequence shown here is derived from an EMBL/GenBank/DDBJ whole genome shotgun (WGS) entry which is preliminary data.</text>
</comment>
<feature type="compositionally biased region" description="Low complexity" evidence="2">
    <location>
        <begin position="29"/>
        <end position="38"/>
    </location>
</feature>
<reference evidence="4" key="1">
    <citation type="submission" date="2020-12" db="EMBL/GenBank/DDBJ databases">
        <title>Metabolic potential, ecology and presence of endohyphal bacteria is reflected in genomic diversity of Mucoromycotina.</title>
        <authorList>
            <person name="Muszewska A."/>
            <person name="Okrasinska A."/>
            <person name="Steczkiewicz K."/>
            <person name="Drgas O."/>
            <person name="Orlowska M."/>
            <person name="Perlinska-Lenart U."/>
            <person name="Aleksandrzak-Piekarczyk T."/>
            <person name="Szatraj K."/>
            <person name="Zielenkiewicz U."/>
            <person name="Pilsyk S."/>
            <person name="Malc E."/>
            <person name="Mieczkowski P."/>
            <person name="Kruszewska J.S."/>
            <person name="Biernat P."/>
            <person name="Pawlowska J."/>
        </authorList>
    </citation>
    <scope>NUCLEOTIDE SEQUENCE</scope>
    <source>
        <strain evidence="4">WA0000051536</strain>
    </source>
</reference>
<dbReference type="CDD" id="cd23814">
    <property type="entry name" value="UEV_AKTIP"/>
    <property type="match status" value="1"/>
</dbReference>
<dbReference type="PANTHER" id="PTHR24067">
    <property type="entry name" value="UBIQUITIN-CONJUGATING ENZYME E2"/>
    <property type="match status" value="1"/>
</dbReference>
<dbReference type="AlphaFoldDB" id="A0A8H7Q8W4"/>
<organism evidence="4 5">
    <name type="scientific">Umbelopsis vinacea</name>
    <dbReference type="NCBI Taxonomy" id="44442"/>
    <lineage>
        <taxon>Eukaryota</taxon>
        <taxon>Fungi</taxon>
        <taxon>Fungi incertae sedis</taxon>
        <taxon>Mucoromycota</taxon>
        <taxon>Mucoromycotina</taxon>
        <taxon>Umbelopsidomycetes</taxon>
        <taxon>Umbelopsidales</taxon>
        <taxon>Umbelopsidaceae</taxon>
        <taxon>Umbelopsis</taxon>
    </lineage>
</organism>
<keyword evidence="1" id="KW-0833">Ubl conjugation pathway</keyword>
<evidence type="ECO:0000313" key="4">
    <source>
        <dbReference type="EMBL" id="KAG2188564.1"/>
    </source>
</evidence>
<dbReference type="InterPro" id="IPR016135">
    <property type="entry name" value="UBQ-conjugating_enzyme/RWD"/>
</dbReference>
<dbReference type="OrthoDB" id="5596422at2759"/>
<dbReference type="Proteomes" id="UP000612746">
    <property type="component" value="Unassembled WGS sequence"/>
</dbReference>
<name>A0A8H7Q8W4_9FUNG</name>
<evidence type="ECO:0000313" key="5">
    <source>
        <dbReference type="Proteomes" id="UP000612746"/>
    </source>
</evidence>
<feature type="region of interest" description="Disordered" evidence="2">
    <location>
        <begin position="1"/>
        <end position="55"/>
    </location>
</feature>
<accession>A0A8H7Q8W4</accession>
<proteinExistence type="predicted"/>
<feature type="domain" description="UBC core" evidence="3">
    <location>
        <begin position="65"/>
        <end position="249"/>
    </location>
</feature>
<feature type="compositionally biased region" description="Basic and acidic residues" evidence="2">
    <location>
        <begin position="46"/>
        <end position="55"/>
    </location>
</feature>
<dbReference type="InterPro" id="IPR050113">
    <property type="entry name" value="Ub_conjugating_enzyme"/>
</dbReference>
<evidence type="ECO:0000256" key="1">
    <source>
        <dbReference type="ARBA" id="ARBA00022786"/>
    </source>
</evidence>
<dbReference type="Pfam" id="PF00179">
    <property type="entry name" value="UQ_con"/>
    <property type="match status" value="1"/>
</dbReference>
<dbReference type="SMART" id="SM00212">
    <property type="entry name" value="UBCc"/>
    <property type="match status" value="1"/>
</dbReference>